<proteinExistence type="predicted"/>
<accession>A0A7T8K2I4</accession>
<sequence length="128" mass="14579">MAMRRFLKAWQTLITKPSSITAHSWLTAAFRAASSGSEAYRPWTQWAARRRSPRVWRRRSEGPQFLGPEVHLLPQELLHGPRRMGGCYILLEHTFPLGKFFRAQGMNLVSGSRCSRPRGPWSTSTGPT</sequence>
<dbReference type="Proteomes" id="UP000595437">
    <property type="component" value="Chromosome 11"/>
</dbReference>
<organism evidence="1 2">
    <name type="scientific">Caligus rogercresseyi</name>
    <name type="common">Sea louse</name>
    <dbReference type="NCBI Taxonomy" id="217165"/>
    <lineage>
        <taxon>Eukaryota</taxon>
        <taxon>Metazoa</taxon>
        <taxon>Ecdysozoa</taxon>
        <taxon>Arthropoda</taxon>
        <taxon>Crustacea</taxon>
        <taxon>Multicrustacea</taxon>
        <taxon>Hexanauplia</taxon>
        <taxon>Copepoda</taxon>
        <taxon>Siphonostomatoida</taxon>
        <taxon>Caligidae</taxon>
        <taxon>Caligus</taxon>
    </lineage>
</organism>
<reference evidence="2" key="1">
    <citation type="submission" date="2021-01" db="EMBL/GenBank/DDBJ databases">
        <title>Caligus Genome Assembly.</title>
        <authorList>
            <person name="Gallardo-Escarate C."/>
        </authorList>
    </citation>
    <scope>NUCLEOTIDE SEQUENCE [LARGE SCALE GENOMIC DNA]</scope>
</reference>
<keyword evidence="2" id="KW-1185">Reference proteome</keyword>
<dbReference type="AlphaFoldDB" id="A0A7T8K2I4"/>
<evidence type="ECO:0000313" key="2">
    <source>
        <dbReference type="Proteomes" id="UP000595437"/>
    </source>
</evidence>
<evidence type="ECO:0000313" key="1">
    <source>
        <dbReference type="EMBL" id="QQP42370.1"/>
    </source>
</evidence>
<protein>
    <submittedName>
        <fullName evidence="1">Transposable element</fullName>
    </submittedName>
</protein>
<gene>
    <name evidence="1" type="ORF">FKW44_017008</name>
</gene>
<dbReference type="EMBL" id="CP045900">
    <property type="protein sequence ID" value="QQP42370.1"/>
    <property type="molecule type" value="Genomic_DNA"/>
</dbReference>
<name>A0A7T8K2I4_CALRO</name>